<feature type="domain" description="BMC circularly permuted" evidence="3">
    <location>
        <begin position="20"/>
        <end position="120"/>
    </location>
</feature>
<dbReference type="InterPro" id="IPR009307">
    <property type="entry name" value="EutS/PduU/CutR"/>
</dbReference>
<sequence>MEAFIYNEERINIGVEHINRVIQEYVPGKQITLAHIIASPQHAVYRKLGISEDKQTALGILTITPSEAAIIAADIATKAADVEIGFLDRFSGSLVISGSVADVEAAMNSIIEVFQGVLSFSTANITKS</sequence>
<name>A0A1M6FI37_9FIRM</name>
<evidence type="ECO:0000256" key="2">
    <source>
        <dbReference type="ARBA" id="ARBA00024446"/>
    </source>
</evidence>
<dbReference type="PANTHER" id="PTHR40449:SF2">
    <property type="entry name" value="BACTERIAL MICROCOMPARTMENT SHELL PROTEIN EUTS"/>
    <property type="match status" value="1"/>
</dbReference>
<accession>A0A1M6FI37</accession>
<evidence type="ECO:0000313" key="4">
    <source>
        <dbReference type="EMBL" id="SHI97391.1"/>
    </source>
</evidence>
<keyword evidence="2" id="KW-1283">Bacterial microcompartment</keyword>
<dbReference type="PROSITE" id="PS51931">
    <property type="entry name" value="BMC_CP"/>
    <property type="match status" value="1"/>
</dbReference>
<dbReference type="SUPFAM" id="SSF143414">
    <property type="entry name" value="CcmK-like"/>
    <property type="match status" value="1"/>
</dbReference>
<dbReference type="InterPro" id="IPR044870">
    <property type="entry name" value="BMC_CP"/>
</dbReference>
<evidence type="ECO:0000256" key="1">
    <source>
        <dbReference type="ARBA" id="ARBA00024322"/>
    </source>
</evidence>
<dbReference type="EMBL" id="FQZS01000012">
    <property type="protein sequence ID" value="SHI97391.1"/>
    <property type="molecule type" value="Genomic_DNA"/>
</dbReference>
<organism evidence="4 5">
    <name type="scientific">Lutispora thermophila DSM 19022</name>
    <dbReference type="NCBI Taxonomy" id="1122184"/>
    <lineage>
        <taxon>Bacteria</taxon>
        <taxon>Bacillati</taxon>
        <taxon>Bacillota</taxon>
        <taxon>Clostridia</taxon>
        <taxon>Lutisporales</taxon>
        <taxon>Lutisporaceae</taxon>
        <taxon>Lutispora</taxon>
    </lineage>
</organism>
<dbReference type="GO" id="GO:0031469">
    <property type="term" value="C:bacterial microcompartment"/>
    <property type="evidence" value="ECO:0007669"/>
    <property type="project" value="UniProtKB-SubCell"/>
</dbReference>
<comment type="subcellular location">
    <subcellularLocation>
        <location evidence="1">Bacterial microcompartment</location>
    </subcellularLocation>
</comment>
<dbReference type="InterPro" id="IPR037233">
    <property type="entry name" value="CcmK-like_sf"/>
</dbReference>
<keyword evidence="5" id="KW-1185">Reference proteome</keyword>
<dbReference type="Pfam" id="PF00936">
    <property type="entry name" value="BMC"/>
    <property type="match status" value="1"/>
</dbReference>
<dbReference type="SMART" id="SM00877">
    <property type="entry name" value="BMC"/>
    <property type="match status" value="1"/>
</dbReference>
<dbReference type="STRING" id="1122184.SAMN02745176_01977"/>
<protein>
    <submittedName>
        <fullName evidence="4">Ethanolamine utilization protein EutS</fullName>
    </submittedName>
</protein>
<dbReference type="InterPro" id="IPR000249">
    <property type="entry name" value="BMC_dom"/>
</dbReference>
<evidence type="ECO:0000259" key="3">
    <source>
        <dbReference type="PROSITE" id="PS51931"/>
    </source>
</evidence>
<dbReference type="OrthoDB" id="9794459at2"/>
<dbReference type="Gene3D" id="3.30.70.1710">
    <property type="match status" value="1"/>
</dbReference>
<dbReference type="Proteomes" id="UP000184442">
    <property type="component" value="Unassembled WGS sequence"/>
</dbReference>
<dbReference type="AlphaFoldDB" id="A0A1M6FI37"/>
<dbReference type="PIRSF" id="PIRSF012296">
    <property type="entry name" value="EutS_PduU"/>
    <property type="match status" value="1"/>
</dbReference>
<dbReference type="PANTHER" id="PTHR40449">
    <property type="entry name" value="ETHANOLAMINE UTILIZATION PROTEIN EUTS"/>
    <property type="match status" value="1"/>
</dbReference>
<proteinExistence type="predicted"/>
<gene>
    <name evidence="4" type="ORF">SAMN02745176_01977</name>
</gene>
<dbReference type="RefSeq" id="WP_084524473.1">
    <property type="nucleotide sequence ID" value="NZ_FQZS01000012.1"/>
</dbReference>
<evidence type="ECO:0000313" key="5">
    <source>
        <dbReference type="Proteomes" id="UP000184442"/>
    </source>
</evidence>
<reference evidence="4 5" key="1">
    <citation type="submission" date="2016-11" db="EMBL/GenBank/DDBJ databases">
        <authorList>
            <person name="Jaros S."/>
            <person name="Januszkiewicz K."/>
            <person name="Wedrychowicz H."/>
        </authorList>
    </citation>
    <scope>NUCLEOTIDE SEQUENCE [LARGE SCALE GENOMIC DNA]</scope>
    <source>
        <strain evidence="4 5">DSM 19022</strain>
    </source>
</reference>